<accession>A0ACC3C4W2</accession>
<sequence length="793" mass="82079">MADNTGPMPDPTFMVHPLTGECQTTAGAKLDAALSNFAKQSKVACKGHVVDTLWKVVSATRTHVLAGQASVTATALSHALPAIQATTCAYVRGLGKSPVAKATRKRPRRPAHAGVGDAPLPEGAVQGQAAGAAKRPRAGPEGNAQGTPGGRHAASVRKTSVVGSTAAHPVENPLRRLRARRVAELLNQSDWDTDAAGKFAGLLRQSAEDQLLVAQSVLHLVAREKGLSSSGCLAHVPQFAEWISSALEARLYGVIDVLCKTLLRFDAESIYARGRQDFKELGRLMKAVGSQLVKASQSSKSDDVVVTEVTDEVRDQRASCRSAAKDLFKHLKEVLDKADVSTADHPPGASDGSLFGAPSPPSVVPSVPSNGGDVAGCTPPAVRENAHPMEHSAATATDAGMPSAAESVPVPALSLNREAQPAGTEPPKLTLPKDVQRGPGSGELATFASADSASAAALVNSKEGASNGVAGSKEASSAPGLDPLLPITRRVPLRSSASAGKHSTGSAPASRSPGESPPAARGKQLLGLLLPRRQEATLTGAVASESPPGRTASPRAPASPRLLLSPRPLASPGTLPLSHAQPQGGGQAGNIHASDQPRARSSVLFPRDGKARPGGAHPLKAIGGSVYDAITEDTGLHVYEPMTPSRSVLRSALTRRGGRRVAFGVDKTWILPPLSPASSPTLEPDEVVMDLGDDYGGGDDEDGSGDDDGGSGDVGLALKVRNKDVESEAKHFHARHVSYDSDAVDALLTLTLRRAFEYFANNPELLSDPTPADLGAVMCNICGAIDEAQTRQD</sequence>
<dbReference type="EMBL" id="CM020619">
    <property type="protein sequence ID" value="KAK1865202.1"/>
    <property type="molecule type" value="Genomic_DNA"/>
</dbReference>
<evidence type="ECO:0000313" key="2">
    <source>
        <dbReference type="Proteomes" id="UP000798662"/>
    </source>
</evidence>
<organism evidence="1 2">
    <name type="scientific">Pyropia yezoensis</name>
    <name type="common">Susabi-nori</name>
    <name type="synonym">Porphyra yezoensis</name>
    <dbReference type="NCBI Taxonomy" id="2788"/>
    <lineage>
        <taxon>Eukaryota</taxon>
        <taxon>Rhodophyta</taxon>
        <taxon>Bangiophyceae</taxon>
        <taxon>Bangiales</taxon>
        <taxon>Bangiaceae</taxon>
        <taxon>Pyropia</taxon>
    </lineage>
</organism>
<proteinExistence type="predicted"/>
<keyword evidence="2" id="KW-1185">Reference proteome</keyword>
<name>A0ACC3C4W2_PYRYE</name>
<reference evidence="1" key="1">
    <citation type="submission" date="2019-11" db="EMBL/GenBank/DDBJ databases">
        <title>Nori genome reveals adaptations in red seaweeds to the harsh intertidal environment.</title>
        <authorList>
            <person name="Wang D."/>
            <person name="Mao Y."/>
        </authorList>
    </citation>
    <scope>NUCLEOTIDE SEQUENCE</scope>
    <source>
        <tissue evidence="1">Gametophyte</tissue>
    </source>
</reference>
<evidence type="ECO:0000313" key="1">
    <source>
        <dbReference type="EMBL" id="KAK1865202.1"/>
    </source>
</evidence>
<dbReference type="Proteomes" id="UP000798662">
    <property type="component" value="Chromosome 2"/>
</dbReference>
<comment type="caution">
    <text evidence="1">The sequence shown here is derived from an EMBL/GenBank/DDBJ whole genome shotgun (WGS) entry which is preliminary data.</text>
</comment>
<protein>
    <submittedName>
        <fullName evidence="1">Uncharacterized protein</fullName>
    </submittedName>
</protein>
<gene>
    <name evidence="1" type="ORF">I4F81_007736</name>
</gene>